<dbReference type="PANTHER" id="PTHR43471">
    <property type="entry name" value="ABC TRANSPORTER PERMEASE"/>
    <property type="match status" value="1"/>
</dbReference>
<feature type="transmembrane region" description="Helical" evidence="1">
    <location>
        <begin position="92"/>
        <end position="120"/>
    </location>
</feature>
<evidence type="ECO:0000313" key="3">
    <source>
        <dbReference type="Proteomes" id="UP000515472"/>
    </source>
</evidence>
<dbReference type="KEGG" id="gbn:GEOBRER4_16630"/>
<keyword evidence="1" id="KW-0812">Transmembrane</keyword>
<dbReference type="GO" id="GO:0140359">
    <property type="term" value="F:ABC-type transporter activity"/>
    <property type="evidence" value="ECO:0007669"/>
    <property type="project" value="InterPro"/>
</dbReference>
<feature type="transmembrane region" description="Helical" evidence="1">
    <location>
        <begin position="17"/>
        <end position="37"/>
    </location>
</feature>
<name>A0A6S6LZB4_9BACT</name>
<keyword evidence="1" id="KW-0472">Membrane</keyword>
<evidence type="ECO:0000313" key="2">
    <source>
        <dbReference type="EMBL" id="BCG46913.1"/>
    </source>
</evidence>
<dbReference type="EMBL" id="AP023213">
    <property type="protein sequence ID" value="BCG46913.1"/>
    <property type="molecule type" value="Genomic_DNA"/>
</dbReference>
<proteinExistence type="predicted"/>
<evidence type="ECO:0008006" key="4">
    <source>
        <dbReference type="Google" id="ProtNLM"/>
    </source>
</evidence>
<dbReference type="PANTHER" id="PTHR43471:SF10">
    <property type="entry name" value="SLL1107 PROTEIN"/>
    <property type="match status" value="1"/>
</dbReference>
<reference evidence="2 3" key="1">
    <citation type="submission" date="2020-06" db="EMBL/GenBank/DDBJ databases">
        <title>Interaction of electrochemicaly active bacteria, Geobacter bremensis R4 on different carbon anode.</title>
        <authorList>
            <person name="Meng L."/>
            <person name="Yoshida N."/>
        </authorList>
    </citation>
    <scope>NUCLEOTIDE SEQUENCE [LARGE SCALE GENOMIC DNA]</scope>
    <source>
        <strain evidence="2 3">R4</strain>
    </source>
</reference>
<evidence type="ECO:0000256" key="1">
    <source>
        <dbReference type="SAM" id="Phobius"/>
    </source>
</evidence>
<gene>
    <name evidence="2" type="ORF">GEOBRER4_n1729</name>
</gene>
<dbReference type="Pfam" id="PF12679">
    <property type="entry name" value="ABC2_membrane_2"/>
    <property type="match status" value="1"/>
</dbReference>
<dbReference type="GO" id="GO:0005886">
    <property type="term" value="C:plasma membrane"/>
    <property type="evidence" value="ECO:0007669"/>
    <property type="project" value="UniProtKB-SubCell"/>
</dbReference>
<keyword evidence="1" id="KW-1133">Transmembrane helix</keyword>
<dbReference type="AlphaFoldDB" id="A0A6S6LZB4"/>
<feature type="transmembrane region" description="Helical" evidence="1">
    <location>
        <begin position="165"/>
        <end position="186"/>
    </location>
</feature>
<sequence>MGAIVCITLKGILRDRVFQGIMVLAVLLLLVPAASTLSMRQVTELSMTLSLSLISFILLLLSVFLGSTSIWKDLERRYSYSVLSLPISRTSYLLGRFFGVALFLVLISVILGGLSCVAISMASGLYPPDRPVIWSLFLLAVAYTTMKYILVVAIALLLSTVSTSFFLPIFGTICAFIAAGITQQVYEYVHSAAAATKVTPFLKSAVSAAYYVLPNLAGFDLKVNAIYGIAPNTAGAALTAAYFCAYTAILLACATLLFNRREMK</sequence>
<protein>
    <recommendedName>
        <fullName evidence="4">ABC transporter permease</fullName>
    </recommendedName>
</protein>
<dbReference type="Proteomes" id="UP000515472">
    <property type="component" value="Chromosome"/>
</dbReference>
<feature type="transmembrane region" description="Helical" evidence="1">
    <location>
        <begin position="132"/>
        <end position="158"/>
    </location>
</feature>
<accession>A0A6S6LZB4</accession>
<keyword evidence="3" id="KW-1185">Reference proteome</keyword>
<organism evidence="2 3">
    <name type="scientific">Citrifermentans bremense</name>
    <dbReference type="NCBI Taxonomy" id="60035"/>
    <lineage>
        <taxon>Bacteria</taxon>
        <taxon>Pseudomonadati</taxon>
        <taxon>Thermodesulfobacteriota</taxon>
        <taxon>Desulfuromonadia</taxon>
        <taxon>Geobacterales</taxon>
        <taxon>Geobacteraceae</taxon>
        <taxon>Citrifermentans</taxon>
    </lineage>
</organism>
<feature type="transmembrane region" description="Helical" evidence="1">
    <location>
        <begin position="240"/>
        <end position="258"/>
    </location>
</feature>
<dbReference type="RefSeq" id="WP_185245011.1">
    <property type="nucleotide sequence ID" value="NZ_AP023213.1"/>
</dbReference>
<feature type="transmembrane region" description="Helical" evidence="1">
    <location>
        <begin position="49"/>
        <end position="71"/>
    </location>
</feature>